<name>A0AAN7T4J2_9EURO</name>
<evidence type="ECO:0000256" key="1">
    <source>
        <dbReference type="SAM" id="MobiDB-lite"/>
    </source>
</evidence>
<feature type="region of interest" description="Disordered" evidence="1">
    <location>
        <begin position="294"/>
        <end position="342"/>
    </location>
</feature>
<feature type="compositionally biased region" description="Basic and acidic residues" evidence="1">
    <location>
        <begin position="294"/>
        <end position="309"/>
    </location>
</feature>
<dbReference type="AlphaFoldDB" id="A0AAN7T4J2"/>
<comment type="caution">
    <text evidence="4">The sequence shown here is derived from an EMBL/GenBank/DDBJ whole genome shotgun (WGS) entry which is preliminary data.</text>
</comment>
<feature type="transmembrane region" description="Helical" evidence="2">
    <location>
        <begin position="76"/>
        <end position="98"/>
    </location>
</feature>
<accession>A0AAN7T4J2</accession>
<keyword evidence="2" id="KW-0812">Transmembrane</keyword>
<dbReference type="Proteomes" id="UP001309876">
    <property type="component" value="Unassembled WGS sequence"/>
</dbReference>
<dbReference type="EMBL" id="JAVRRJ010000001">
    <property type="protein sequence ID" value="KAK5090279.1"/>
    <property type="molecule type" value="Genomic_DNA"/>
</dbReference>
<evidence type="ECO:0000313" key="4">
    <source>
        <dbReference type="EMBL" id="KAK5090279.1"/>
    </source>
</evidence>
<feature type="transmembrane region" description="Helical" evidence="2">
    <location>
        <begin position="195"/>
        <end position="215"/>
    </location>
</feature>
<organism evidence="4 5">
    <name type="scientific">Lithohypha guttulata</name>
    <dbReference type="NCBI Taxonomy" id="1690604"/>
    <lineage>
        <taxon>Eukaryota</taxon>
        <taxon>Fungi</taxon>
        <taxon>Dikarya</taxon>
        <taxon>Ascomycota</taxon>
        <taxon>Pezizomycotina</taxon>
        <taxon>Eurotiomycetes</taxon>
        <taxon>Chaetothyriomycetidae</taxon>
        <taxon>Chaetothyriales</taxon>
        <taxon>Trichomeriaceae</taxon>
        <taxon>Lithohypha</taxon>
    </lineage>
</organism>
<feature type="domain" description="DUF7703" evidence="3">
    <location>
        <begin position="15"/>
        <end position="246"/>
    </location>
</feature>
<feature type="transmembrane region" description="Helical" evidence="2">
    <location>
        <begin position="16"/>
        <end position="37"/>
    </location>
</feature>
<dbReference type="PANTHER" id="PTHR37013:SF3">
    <property type="entry name" value="INTEGRAL MEMBRANE PROTEIN (AFU_ORTHOLOGUE AFUA_1G05950)"/>
    <property type="match status" value="1"/>
</dbReference>
<gene>
    <name evidence="4" type="ORF">LTR05_000450</name>
</gene>
<feature type="transmembrane region" description="Helical" evidence="2">
    <location>
        <begin position="118"/>
        <end position="136"/>
    </location>
</feature>
<keyword evidence="2" id="KW-0472">Membrane</keyword>
<dbReference type="InterPro" id="IPR056120">
    <property type="entry name" value="DUF7703"/>
</dbReference>
<dbReference type="PANTHER" id="PTHR37013">
    <property type="entry name" value="INTEGRAL MEMBRANE PROTEIN (AFU_ORTHOLOGUE AFUA_1G05950)-RELATED"/>
    <property type="match status" value="1"/>
</dbReference>
<feature type="transmembrane region" description="Helical" evidence="2">
    <location>
        <begin position="46"/>
        <end position="70"/>
    </location>
</feature>
<keyword evidence="2" id="KW-1133">Transmembrane helix</keyword>
<proteinExistence type="predicted"/>
<reference evidence="4 5" key="1">
    <citation type="submission" date="2023-08" db="EMBL/GenBank/DDBJ databases">
        <title>Black Yeasts Isolated from many extreme environments.</title>
        <authorList>
            <person name="Coleine C."/>
            <person name="Stajich J.E."/>
            <person name="Selbmann L."/>
        </authorList>
    </citation>
    <scope>NUCLEOTIDE SEQUENCE [LARGE SCALE GENOMIC DNA]</scope>
    <source>
        <strain evidence="4 5">CCFEE 5910</strain>
    </source>
</reference>
<keyword evidence="5" id="KW-1185">Reference proteome</keyword>
<sequence>MAPPTQYPGHFDVTSLLTVICATLASYNALELILLIFTTFNAYHGLYFWSMVTATGSIVPYVIGMIIMFFHPQFKLAALIVNNIGWILMVVAQSVVLYSRLGIVLGNIHSRILVFTKWIIIIDAFVFYTLATTIVFGMHYSELPSFAEGYIYVERLQMTGFCIQEFIISGLYIWKTLDILQAGEKKQARRTLWQLFAINVVIVALDVALLVLEYLSLASIQIAFKALAYSVKLKMEFAILSKLVESSSLTQQTLSVSLSNTMSLDDRNPSFGVASKTFSPKFNTSALATWHEKRTTNSLDQSEHQRHESFGTTSYPPDTSEARLVNTSSTTARPFASSRKGSDAYHDMIKMTTWDEA</sequence>
<protein>
    <recommendedName>
        <fullName evidence="3">DUF7703 domain-containing protein</fullName>
    </recommendedName>
</protein>
<evidence type="ECO:0000259" key="3">
    <source>
        <dbReference type="Pfam" id="PF24802"/>
    </source>
</evidence>
<dbReference type="Pfam" id="PF24802">
    <property type="entry name" value="DUF7703"/>
    <property type="match status" value="1"/>
</dbReference>
<feature type="transmembrane region" description="Helical" evidence="2">
    <location>
        <begin position="156"/>
        <end position="174"/>
    </location>
</feature>
<evidence type="ECO:0000256" key="2">
    <source>
        <dbReference type="SAM" id="Phobius"/>
    </source>
</evidence>
<evidence type="ECO:0000313" key="5">
    <source>
        <dbReference type="Proteomes" id="UP001309876"/>
    </source>
</evidence>